<proteinExistence type="predicted"/>
<name>A0A0F8YTG0_9ZZZZ</name>
<protein>
    <submittedName>
        <fullName evidence="1">Uncharacterized protein</fullName>
    </submittedName>
</protein>
<dbReference type="EMBL" id="LAZR01051636">
    <property type="protein sequence ID" value="KKK84737.1"/>
    <property type="molecule type" value="Genomic_DNA"/>
</dbReference>
<gene>
    <name evidence="1" type="ORF">LCGC14_2780340</name>
</gene>
<accession>A0A0F8YTG0</accession>
<organism evidence="1">
    <name type="scientific">marine sediment metagenome</name>
    <dbReference type="NCBI Taxonomy" id="412755"/>
    <lineage>
        <taxon>unclassified sequences</taxon>
        <taxon>metagenomes</taxon>
        <taxon>ecological metagenomes</taxon>
    </lineage>
</organism>
<sequence length="171" mass="19434">MPLTVTFETIEDIKDFRRSLQVLKLQILQFQATVVRDIANEITIFVIHAKMRAAGFSEKIIDGTILDNIEIIGNKKIRFHIRSEYFSSTGFDVALGREEGTDDHFVKPVVKKALHGGSNWPFFSKGHEISGVQAFFIVKDTVNETAPRVQEQYRRDLLQWYVANLGGIAHA</sequence>
<comment type="caution">
    <text evidence="1">The sequence shown here is derived from an EMBL/GenBank/DDBJ whole genome shotgun (WGS) entry which is preliminary data.</text>
</comment>
<reference evidence="1" key="1">
    <citation type="journal article" date="2015" name="Nature">
        <title>Complex archaea that bridge the gap between prokaryotes and eukaryotes.</title>
        <authorList>
            <person name="Spang A."/>
            <person name="Saw J.H."/>
            <person name="Jorgensen S.L."/>
            <person name="Zaremba-Niedzwiedzka K."/>
            <person name="Martijn J."/>
            <person name="Lind A.E."/>
            <person name="van Eijk R."/>
            <person name="Schleper C."/>
            <person name="Guy L."/>
            <person name="Ettema T.J."/>
        </authorList>
    </citation>
    <scope>NUCLEOTIDE SEQUENCE</scope>
</reference>
<dbReference type="AlphaFoldDB" id="A0A0F8YTG0"/>
<feature type="non-terminal residue" evidence="1">
    <location>
        <position position="171"/>
    </location>
</feature>
<evidence type="ECO:0000313" key="1">
    <source>
        <dbReference type="EMBL" id="KKK84737.1"/>
    </source>
</evidence>